<feature type="chain" id="PRO_5008355438" evidence="3">
    <location>
        <begin position="28"/>
        <end position="199"/>
    </location>
</feature>
<evidence type="ECO:0000256" key="3">
    <source>
        <dbReference type="SAM" id="SignalP"/>
    </source>
</evidence>
<accession>A0A1A7BYN9</accession>
<dbReference type="Pfam" id="PF22784">
    <property type="entry name" value="PTP-SAK"/>
    <property type="match status" value="1"/>
</dbReference>
<organism evidence="5 6">
    <name type="scientific">Janthinobacterium psychrotolerans</name>
    <dbReference type="NCBI Taxonomy" id="1747903"/>
    <lineage>
        <taxon>Bacteria</taxon>
        <taxon>Pseudomonadati</taxon>
        <taxon>Pseudomonadota</taxon>
        <taxon>Betaproteobacteria</taxon>
        <taxon>Burkholderiales</taxon>
        <taxon>Oxalobacteraceae</taxon>
        <taxon>Janthinobacterium</taxon>
    </lineage>
</organism>
<dbReference type="Gene3D" id="3.90.190.10">
    <property type="entry name" value="Protein tyrosine phosphatase superfamily"/>
    <property type="match status" value="1"/>
</dbReference>
<feature type="domain" description="Tyrosine specific protein phosphatases" evidence="4">
    <location>
        <begin position="112"/>
        <end position="166"/>
    </location>
</feature>
<dbReference type="InterPro" id="IPR016130">
    <property type="entry name" value="Tyr_Pase_AS"/>
</dbReference>
<dbReference type="CDD" id="cd14529">
    <property type="entry name" value="TpbA-like"/>
    <property type="match status" value="1"/>
</dbReference>
<dbReference type="STRING" id="1747903.ASR47_1002280"/>
<evidence type="ECO:0000313" key="5">
    <source>
        <dbReference type="EMBL" id="OBV37223.1"/>
    </source>
</evidence>
<dbReference type="PANTHER" id="PTHR31126:SF72">
    <property type="entry name" value="DUAL SPECIFICITY PROTEIN PHOSPHATASE TPBA"/>
    <property type="match status" value="1"/>
</dbReference>
<dbReference type="InterPro" id="IPR029021">
    <property type="entry name" value="Prot-tyrosine_phosphatase-like"/>
</dbReference>
<dbReference type="SUPFAM" id="SSF52799">
    <property type="entry name" value="(Phosphotyrosine protein) phosphatases II"/>
    <property type="match status" value="1"/>
</dbReference>
<evidence type="ECO:0000256" key="1">
    <source>
        <dbReference type="ARBA" id="ARBA00009580"/>
    </source>
</evidence>
<reference evidence="5 6" key="1">
    <citation type="submission" date="2016-04" db="EMBL/GenBank/DDBJ databases">
        <title>Draft genome sequence of Janthinobacterium psychrotolerans sp. nov., isolated from freshwater sediments in Denmark.</title>
        <authorList>
            <person name="Gong X."/>
            <person name="Skrivergaard S."/>
            <person name="Korsgaard B.S."/>
            <person name="Schreiber L."/>
            <person name="Marshall I.P."/>
            <person name="Finster K."/>
            <person name="Schramm A."/>
        </authorList>
    </citation>
    <scope>NUCLEOTIDE SEQUENCE [LARGE SCALE GENOMIC DNA]</scope>
    <source>
        <strain evidence="5 6">S3-2</strain>
    </source>
</reference>
<dbReference type="GO" id="GO:0016791">
    <property type="term" value="F:phosphatase activity"/>
    <property type="evidence" value="ECO:0007669"/>
    <property type="project" value="UniProtKB-ARBA"/>
</dbReference>
<sequence>MSSIRFISAALLALSFGLMMAPANSQAPGSSAKPERHPDWATPMPHVSNLHQVTPVLYRSAMLDRADVAQLQSLGVKTVISLRSFHSDTEVLKDSGIRTVRIPINTWAIRDRHVIEAMRSIRAAEEQGPVLLHCLHGADRTGMMTAMYRMLYQGWPREKAIDELKNGGYGYHAVWRNIEKYLKRVDVEAIRAQIDQEKP</sequence>
<gene>
    <name evidence="5" type="ORF">ASR47_1002280</name>
</gene>
<dbReference type="RefSeq" id="WP_065310193.1">
    <property type="nucleotide sequence ID" value="NZ_LOCQ01000061.1"/>
</dbReference>
<proteinExistence type="inferred from homology"/>
<keyword evidence="3" id="KW-0732">Signal</keyword>
<keyword evidence="6" id="KW-1185">Reference proteome</keyword>
<dbReference type="InterPro" id="IPR000387">
    <property type="entry name" value="Tyr_Pase_dom"/>
</dbReference>
<dbReference type="EMBL" id="LOCQ01000061">
    <property type="protein sequence ID" value="OBV37223.1"/>
    <property type="molecule type" value="Genomic_DNA"/>
</dbReference>
<dbReference type="PATRIC" id="fig|1747903.4.peg.727"/>
<dbReference type="PROSITE" id="PS50056">
    <property type="entry name" value="TYR_PHOSPHATASE_2"/>
    <property type="match status" value="1"/>
</dbReference>
<dbReference type="PROSITE" id="PS00383">
    <property type="entry name" value="TYR_PHOSPHATASE_1"/>
    <property type="match status" value="1"/>
</dbReference>
<evidence type="ECO:0000256" key="2">
    <source>
        <dbReference type="ARBA" id="ARBA00022801"/>
    </source>
</evidence>
<dbReference type="AlphaFoldDB" id="A0A1A7BYN9"/>
<name>A0A1A7BYN9_9BURK</name>
<evidence type="ECO:0000313" key="6">
    <source>
        <dbReference type="Proteomes" id="UP000092713"/>
    </source>
</evidence>
<comment type="caution">
    <text evidence="5">The sequence shown here is derived from an EMBL/GenBank/DDBJ whole genome shotgun (WGS) entry which is preliminary data.</text>
</comment>
<dbReference type="InterPro" id="IPR057023">
    <property type="entry name" value="PTP-SAK"/>
</dbReference>
<feature type="signal peptide" evidence="3">
    <location>
        <begin position="1"/>
        <end position="27"/>
    </location>
</feature>
<dbReference type="PANTHER" id="PTHR31126">
    <property type="entry name" value="TYROSINE-PROTEIN PHOSPHATASE"/>
    <property type="match status" value="1"/>
</dbReference>
<evidence type="ECO:0000259" key="4">
    <source>
        <dbReference type="PROSITE" id="PS50056"/>
    </source>
</evidence>
<protein>
    <submittedName>
        <fullName evidence="5">TIGR01244 family protein</fullName>
    </submittedName>
</protein>
<dbReference type="Proteomes" id="UP000092713">
    <property type="component" value="Unassembled WGS sequence"/>
</dbReference>
<keyword evidence="2" id="KW-0378">Hydrolase</keyword>
<comment type="similarity">
    <text evidence="1">Belongs to the protein-tyrosine phosphatase family.</text>
</comment>